<feature type="domain" description="Reverse transcriptase" evidence="5">
    <location>
        <begin position="1"/>
        <end position="69"/>
    </location>
</feature>
<dbReference type="OrthoDB" id="10067219at2759"/>
<dbReference type="FunFam" id="3.30.70.270:FF:000003">
    <property type="entry name" value="Transposon Ty3-G Gag-Pol polyprotein"/>
    <property type="match status" value="1"/>
</dbReference>
<evidence type="ECO:0000259" key="4">
    <source>
        <dbReference type="PROSITE" id="PS50061"/>
    </source>
</evidence>
<gene>
    <name evidence="7" type="ORF">MCOR_37860</name>
</gene>
<comment type="similarity">
    <text evidence="1 3">Belongs to the ETS family.</text>
</comment>
<protein>
    <submittedName>
        <fullName evidence="7">ETS1</fullName>
    </submittedName>
</protein>
<dbReference type="Gene3D" id="1.10.10.10">
    <property type="entry name" value="Winged helix-like DNA-binding domain superfamily/Winged helix DNA-binding domain"/>
    <property type="match status" value="1"/>
</dbReference>
<keyword evidence="8" id="KW-1185">Reference proteome</keyword>
<evidence type="ECO:0000256" key="3">
    <source>
        <dbReference type="RuleBase" id="RU004019"/>
    </source>
</evidence>
<proteinExistence type="inferred from homology"/>
<dbReference type="InterPro" id="IPR043502">
    <property type="entry name" value="DNA/RNA_pol_sf"/>
</dbReference>
<reference evidence="7 8" key="1">
    <citation type="submission" date="2020-06" db="EMBL/GenBank/DDBJ databases">
        <authorList>
            <person name="Li R."/>
            <person name="Bekaert M."/>
        </authorList>
    </citation>
    <scope>NUCLEOTIDE SEQUENCE [LARGE SCALE GENOMIC DNA]</scope>
    <source>
        <strain evidence="8">wild</strain>
    </source>
</reference>
<comment type="subcellular location">
    <subcellularLocation>
        <location evidence="3">Nucleus</location>
    </subcellularLocation>
</comment>
<evidence type="ECO:0000259" key="5">
    <source>
        <dbReference type="PROSITE" id="PS50878"/>
    </source>
</evidence>
<dbReference type="AlphaFoldDB" id="A0A6J8DAB3"/>
<dbReference type="Pfam" id="PF00178">
    <property type="entry name" value="Ets"/>
    <property type="match status" value="1"/>
</dbReference>
<feature type="domain" description="ETS" evidence="4">
    <location>
        <begin position="526"/>
        <end position="606"/>
    </location>
</feature>
<dbReference type="InterPro" id="IPR013761">
    <property type="entry name" value="SAM/pointed_sf"/>
</dbReference>
<dbReference type="InterPro" id="IPR000418">
    <property type="entry name" value="Ets_dom"/>
</dbReference>
<dbReference type="InterPro" id="IPR043128">
    <property type="entry name" value="Rev_trsase/Diguanyl_cyclase"/>
</dbReference>
<dbReference type="CDD" id="cd01647">
    <property type="entry name" value="RT_LTR"/>
    <property type="match status" value="1"/>
</dbReference>
<dbReference type="InterPro" id="IPR000477">
    <property type="entry name" value="RT_dom"/>
</dbReference>
<dbReference type="PROSITE" id="PS50878">
    <property type="entry name" value="RT_POL"/>
    <property type="match status" value="1"/>
</dbReference>
<evidence type="ECO:0000313" key="7">
    <source>
        <dbReference type="EMBL" id="CAC5404030.1"/>
    </source>
</evidence>
<dbReference type="Pfam" id="PF02198">
    <property type="entry name" value="SAM_PNT"/>
    <property type="match status" value="1"/>
</dbReference>
<dbReference type="SMART" id="SM00251">
    <property type="entry name" value="SAM_PNT"/>
    <property type="match status" value="1"/>
</dbReference>
<dbReference type="PANTHER" id="PTHR11849">
    <property type="entry name" value="ETS"/>
    <property type="match status" value="1"/>
</dbReference>
<accession>A0A6J8DAB3</accession>
<dbReference type="Proteomes" id="UP000507470">
    <property type="component" value="Unassembled WGS sequence"/>
</dbReference>
<dbReference type="EMBL" id="CACVKT020006897">
    <property type="protein sequence ID" value="CAC5404030.1"/>
    <property type="molecule type" value="Genomic_DNA"/>
</dbReference>
<dbReference type="Pfam" id="PF00078">
    <property type="entry name" value="RVT_1"/>
    <property type="match status" value="1"/>
</dbReference>
<evidence type="ECO:0000256" key="2">
    <source>
        <dbReference type="ARBA" id="ARBA00023125"/>
    </source>
</evidence>
<dbReference type="InterPro" id="IPR036390">
    <property type="entry name" value="WH_DNA-bd_sf"/>
</dbReference>
<keyword evidence="3" id="KW-0539">Nucleus</keyword>
<dbReference type="FunFam" id="1.10.10.10:FF:000097">
    <property type="entry name" value="Protein c-ets-1 isoform 1"/>
    <property type="match status" value="1"/>
</dbReference>
<dbReference type="InterPro" id="IPR046328">
    <property type="entry name" value="ETS_fam"/>
</dbReference>
<dbReference type="GO" id="GO:0000981">
    <property type="term" value="F:DNA-binding transcription factor activity, RNA polymerase II-specific"/>
    <property type="evidence" value="ECO:0007669"/>
    <property type="project" value="TreeGrafter"/>
</dbReference>
<evidence type="ECO:0000256" key="1">
    <source>
        <dbReference type="ARBA" id="ARBA00005562"/>
    </source>
</evidence>
<dbReference type="InterPro" id="IPR003118">
    <property type="entry name" value="Pointed_dom"/>
</dbReference>
<sequence>MIMNEVIRDLNWKSALVYVDDILIYSKNFEEHLCHLAALFDKLIEANLKLKPSKCQFACKEVQYLGLIITKEGIAVDPEKTASVHSFAAPKKSPVKLVPKWKKCLSEMEFQTVSYDYVLDDIEFFPNETTKQKKRPPRIPKVHYNPQLTVVIEDRYNFCRQDSIDSHGSSRQDSMEEVYRGKLCRQDSFDDHQVPSPGSFDRMSSCSSVDRVPSLDKVPSICSDFSDDDIPVTTQVLPLTPGTSQKMSQALLDSFKSFEKVQYDIPKDPALWTESHITKWLQWAIQEFHLENINMNNFRMNGQTLVKMAKEDFLQLAPPFMGDILWEHLDCLQKEAAEERASLSNVPQNYSEPMCVPEFADRYSMLQGYVDNKSTPYVDNKCSYGGQISESIKALNESEAYEDTSDYQSVESLHNNSYYDHSPTEFYPMIPEQKYRPPIDNMCRNPFIPQDPYYDQQPYQMVPTIKQECPWSQHDCIQQELNESWSSRNSGGYRSIQSSPTDMYTTESKPMIQAAALAGYSGSGPIQLWQFLLEQLTDKSCQHFISWTGDGWEFKLSDPDEVARRWGIRKNKPKMNYEKLSRGLRYYYDKNIIHKTAGKRYVYRFVCDLHSLLGYTPEELFEACDVKPQPDKDDE</sequence>
<dbReference type="Gene3D" id="3.30.70.270">
    <property type="match status" value="1"/>
</dbReference>
<name>A0A6J8DAB3_MYTCO</name>
<dbReference type="Gene3D" id="1.10.150.50">
    <property type="entry name" value="Transcription Factor, Ets-1"/>
    <property type="match status" value="1"/>
</dbReference>
<dbReference type="PROSITE" id="PS00346">
    <property type="entry name" value="ETS_DOMAIN_2"/>
    <property type="match status" value="1"/>
</dbReference>
<feature type="domain" description="PNT" evidence="6">
    <location>
        <begin position="251"/>
        <end position="336"/>
    </location>
</feature>
<dbReference type="GO" id="GO:0043565">
    <property type="term" value="F:sequence-specific DNA binding"/>
    <property type="evidence" value="ECO:0007669"/>
    <property type="project" value="InterPro"/>
</dbReference>
<dbReference type="SUPFAM" id="SSF56672">
    <property type="entry name" value="DNA/RNA polymerases"/>
    <property type="match status" value="1"/>
</dbReference>
<dbReference type="GO" id="GO:0005634">
    <property type="term" value="C:nucleus"/>
    <property type="evidence" value="ECO:0007669"/>
    <property type="project" value="UniProtKB-SubCell"/>
</dbReference>
<evidence type="ECO:0000259" key="6">
    <source>
        <dbReference type="PROSITE" id="PS51433"/>
    </source>
</evidence>
<dbReference type="PANTHER" id="PTHR11849:SF289">
    <property type="entry name" value="ETS-LIKE PROTEIN POINTED"/>
    <property type="match status" value="1"/>
</dbReference>
<dbReference type="SUPFAM" id="SSF46785">
    <property type="entry name" value="Winged helix' DNA-binding domain"/>
    <property type="match status" value="1"/>
</dbReference>
<organism evidence="7 8">
    <name type="scientific">Mytilus coruscus</name>
    <name type="common">Sea mussel</name>
    <dbReference type="NCBI Taxonomy" id="42192"/>
    <lineage>
        <taxon>Eukaryota</taxon>
        <taxon>Metazoa</taxon>
        <taxon>Spiralia</taxon>
        <taxon>Lophotrochozoa</taxon>
        <taxon>Mollusca</taxon>
        <taxon>Bivalvia</taxon>
        <taxon>Autobranchia</taxon>
        <taxon>Pteriomorphia</taxon>
        <taxon>Mytilida</taxon>
        <taxon>Mytiloidea</taxon>
        <taxon>Mytilidae</taxon>
        <taxon>Mytilinae</taxon>
        <taxon>Mytilus</taxon>
    </lineage>
</organism>
<dbReference type="GO" id="GO:0030154">
    <property type="term" value="P:cell differentiation"/>
    <property type="evidence" value="ECO:0007669"/>
    <property type="project" value="TreeGrafter"/>
</dbReference>
<dbReference type="PROSITE" id="PS51433">
    <property type="entry name" value="PNT"/>
    <property type="match status" value="1"/>
</dbReference>
<dbReference type="FunFam" id="1.10.150.50:FF:000014">
    <property type="entry name" value="Protein c-ets-1 isoform 1"/>
    <property type="match status" value="1"/>
</dbReference>
<dbReference type="PRINTS" id="PR00454">
    <property type="entry name" value="ETSDOMAIN"/>
</dbReference>
<dbReference type="PROSITE" id="PS50061">
    <property type="entry name" value="ETS_DOMAIN_3"/>
    <property type="match status" value="1"/>
</dbReference>
<evidence type="ECO:0000313" key="8">
    <source>
        <dbReference type="Proteomes" id="UP000507470"/>
    </source>
</evidence>
<dbReference type="InterPro" id="IPR036388">
    <property type="entry name" value="WH-like_DNA-bd_sf"/>
</dbReference>
<dbReference type="SUPFAM" id="SSF47769">
    <property type="entry name" value="SAM/Pointed domain"/>
    <property type="match status" value="1"/>
</dbReference>
<keyword evidence="2 3" id="KW-0238">DNA-binding</keyword>
<dbReference type="SMART" id="SM00413">
    <property type="entry name" value="ETS"/>
    <property type="match status" value="1"/>
</dbReference>